<keyword evidence="4 6" id="KW-0472">Membrane</keyword>
<comment type="caution">
    <text evidence="7">The sequence shown here is derived from an EMBL/GenBank/DDBJ whole genome shotgun (WGS) entry which is preliminary data.</text>
</comment>
<dbReference type="Proteomes" id="UP001150062">
    <property type="component" value="Unassembled WGS sequence"/>
</dbReference>
<dbReference type="PANTHER" id="PTHR38483">
    <property type="entry name" value="CHROMOSOME 1, WHOLE GENOME SHOTGUN SEQUENCE"/>
    <property type="match status" value="1"/>
</dbReference>
<keyword evidence="3 6" id="KW-1133">Transmembrane helix</keyword>
<feature type="transmembrane region" description="Helical" evidence="6">
    <location>
        <begin position="66"/>
        <end position="83"/>
    </location>
</feature>
<organism evidence="7 8">
    <name type="scientific">Anaeramoeba flamelloides</name>
    <dbReference type="NCBI Taxonomy" id="1746091"/>
    <lineage>
        <taxon>Eukaryota</taxon>
        <taxon>Metamonada</taxon>
        <taxon>Anaeramoebidae</taxon>
        <taxon>Anaeramoeba</taxon>
    </lineage>
</organism>
<comment type="subcellular location">
    <subcellularLocation>
        <location evidence="1">Membrane</location>
        <topology evidence="1">Multi-pass membrane protein</topology>
    </subcellularLocation>
</comment>
<evidence type="ECO:0000256" key="2">
    <source>
        <dbReference type="ARBA" id="ARBA00022692"/>
    </source>
</evidence>
<accession>A0ABQ8YMQ0</accession>
<evidence type="ECO:0000256" key="5">
    <source>
        <dbReference type="SAM" id="MobiDB-lite"/>
    </source>
</evidence>
<sequence length="165" mass="18717">MISSTSSSSSSSETQTTDTETKPTNVELGNNKPMSNLYSIPTKTNKITDYKSFIEVKKYFKSCENMVDLIVCTLCVIAFILFTSRQTKEKEAEEAISVIFRIFRDCSQILRIIVLLKNQKKNYLKASTDVKFHPESNKNKSGDHDDKLNTPLLKSSEENSEDDIL</sequence>
<feature type="region of interest" description="Disordered" evidence="5">
    <location>
        <begin position="133"/>
        <end position="165"/>
    </location>
</feature>
<feature type="compositionally biased region" description="Low complexity" evidence="5">
    <location>
        <begin position="1"/>
        <end position="18"/>
    </location>
</feature>
<evidence type="ECO:0000256" key="1">
    <source>
        <dbReference type="ARBA" id="ARBA00004141"/>
    </source>
</evidence>
<evidence type="ECO:0000313" key="7">
    <source>
        <dbReference type="EMBL" id="KAJ6245876.1"/>
    </source>
</evidence>
<feature type="region of interest" description="Disordered" evidence="5">
    <location>
        <begin position="1"/>
        <end position="32"/>
    </location>
</feature>
<dbReference type="Gene3D" id="1.20.120.350">
    <property type="entry name" value="Voltage-gated potassium channels. Chain C"/>
    <property type="match status" value="1"/>
</dbReference>
<reference evidence="7" key="1">
    <citation type="submission" date="2022-08" db="EMBL/GenBank/DDBJ databases">
        <title>Novel sulfate-reducing endosymbionts in the free-living metamonad Anaeramoeba.</title>
        <authorList>
            <person name="Jerlstrom-Hultqvist J."/>
            <person name="Cepicka I."/>
            <person name="Gallot-Lavallee L."/>
            <person name="Salas-Leiva D."/>
            <person name="Curtis B.A."/>
            <person name="Zahonova K."/>
            <person name="Pipaliya S."/>
            <person name="Dacks J."/>
            <person name="Roger A.J."/>
        </authorList>
    </citation>
    <scope>NUCLEOTIDE SEQUENCE</scope>
    <source>
        <strain evidence="7">Schooner1</strain>
    </source>
</reference>
<keyword evidence="2 6" id="KW-0812">Transmembrane</keyword>
<feature type="compositionally biased region" description="Basic and acidic residues" evidence="5">
    <location>
        <begin position="133"/>
        <end position="148"/>
    </location>
</feature>
<proteinExistence type="predicted"/>
<dbReference type="InterPro" id="IPR027359">
    <property type="entry name" value="Volt_channel_dom_sf"/>
</dbReference>
<keyword evidence="8" id="KW-1185">Reference proteome</keyword>
<evidence type="ECO:0000256" key="3">
    <source>
        <dbReference type="ARBA" id="ARBA00022989"/>
    </source>
</evidence>
<gene>
    <name evidence="7" type="ORF">M0813_19635</name>
</gene>
<dbReference type="PANTHER" id="PTHR38483:SF1">
    <property type="entry name" value="ION TRANSPORT DOMAIN-CONTAINING PROTEIN"/>
    <property type="match status" value="1"/>
</dbReference>
<evidence type="ECO:0000256" key="6">
    <source>
        <dbReference type="SAM" id="Phobius"/>
    </source>
</evidence>
<evidence type="ECO:0000313" key="8">
    <source>
        <dbReference type="Proteomes" id="UP001150062"/>
    </source>
</evidence>
<protein>
    <submittedName>
        <fullName evidence="7">Uncharacterized protein</fullName>
    </submittedName>
</protein>
<evidence type="ECO:0000256" key="4">
    <source>
        <dbReference type="ARBA" id="ARBA00023136"/>
    </source>
</evidence>
<feature type="compositionally biased region" description="Polar residues" evidence="5">
    <location>
        <begin position="22"/>
        <end position="32"/>
    </location>
</feature>
<name>A0ABQ8YMQ0_9EUKA</name>
<dbReference type="EMBL" id="JAOAOG010000140">
    <property type="protein sequence ID" value="KAJ6245876.1"/>
    <property type="molecule type" value="Genomic_DNA"/>
</dbReference>